<name>A0A6C0CYK9_9ZZZZ</name>
<evidence type="ECO:0000313" key="2">
    <source>
        <dbReference type="EMBL" id="QHT09323.1"/>
    </source>
</evidence>
<protein>
    <submittedName>
        <fullName evidence="2">Uncharacterized protein</fullName>
    </submittedName>
</protein>
<reference evidence="2" key="1">
    <citation type="journal article" date="2020" name="Nature">
        <title>Giant virus diversity and host interactions through global metagenomics.</title>
        <authorList>
            <person name="Schulz F."/>
            <person name="Roux S."/>
            <person name="Paez-Espino D."/>
            <person name="Jungbluth S."/>
            <person name="Walsh D.A."/>
            <person name="Denef V.J."/>
            <person name="McMahon K.D."/>
            <person name="Konstantinidis K.T."/>
            <person name="Eloe-Fadrosh E.A."/>
            <person name="Kyrpides N.C."/>
            <person name="Woyke T."/>
        </authorList>
    </citation>
    <scope>NUCLEOTIDE SEQUENCE</scope>
    <source>
        <strain evidence="2">GVMAG-M-3300023110-24</strain>
    </source>
</reference>
<keyword evidence="1" id="KW-0812">Transmembrane</keyword>
<organism evidence="2">
    <name type="scientific">viral metagenome</name>
    <dbReference type="NCBI Taxonomy" id="1070528"/>
    <lineage>
        <taxon>unclassified sequences</taxon>
        <taxon>metagenomes</taxon>
        <taxon>organismal metagenomes</taxon>
    </lineage>
</organism>
<keyword evidence="1" id="KW-1133">Transmembrane helix</keyword>
<evidence type="ECO:0000256" key="1">
    <source>
        <dbReference type="SAM" id="Phobius"/>
    </source>
</evidence>
<sequence>MYFPIFIILCYEYFLYKSIHILNLYNYNYFPIIYGGILYGLNLLYPLFIDDKRYFRKKLIYSPLLFILPSLSLWNNKFFFCSLVFANVLGLSPASDSLLPYTDIDKK</sequence>
<accession>A0A6C0CYK9</accession>
<feature type="transmembrane region" description="Helical" evidence="1">
    <location>
        <begin position="29"/>
        <end position="48"/>
    </location>
</feature>
<keyword evidence="1" id="KW-0472">Membrane</keyword>
<proteinExistence type="predicted"/>
<dbReference type="EMBL" id="MN739509">
    <property type="protein sequence ID" value="QHT09323.1"/>
    <property type="molecule type" value="Genomic_DNA"/>
</dbReference>
<dbReference type="AlphaFoldDB" id="A0A6C0CYK9"/>